<protein>
    <submittedName>
        <fullName evidence="1">Uncharacterized protein</fullName>
    </submittedName>
</protein>
<evidence type="ECO:0000313" key="1">
    <source>
        <dbReference type="EMBL" id="KQH81972.1"/>
    </source>
</evidence>
<reference evidence="2" key="3">
    <citation type="submission" date="2016-10" db="EMBL/GenBank/DDBJ databases">
        <authorList>
            <person name="de Groot N.N."/>
        </authorList>
    </citation>
    <scope>NUCLEOTIDE SEQUENCE [LARGE SCALE GENOMIC DNA]</scope>
    <source>
        <strain evidence="2">OGL-20</strain>
    </source>
</reference>
<dbReference type="PATRIC" id="fig|277988.4.peg.1789"/>
<accession>A0A0Q2XLD9</accession>
<organism evidence="1 3">
    <name type="scientific">Thermococcus thioreducens</name>
    <dbReference type="NCBI Taxonomy" id="277988"/>
    <lineage>
        <taxon>Archaea</taxon>
        <taxon>Methanobacteriati</taxon>
        <taxon>Methanobacteriota</taxon>
        <taxon>Thermococci</taxon>
        <taxon>Thermococcales</taxon>
        <taxon>Thermococcaceae</taxon>
        <taxon>Thermococcus</taxon>
    </lineage>
</organism>
<dbReference type="AlphaFoldDB" id="A0A0Q2XLD9"/>
<sequence>MIGESMSEVVERLERIERLLVTLNAKIDNFLGYEDLTEKEREELKKMREEVRRGEFVRFEGLFEE</sequence>
<evidence type="ECO:0000313" key="2">
    <source>
        <dbReference type="EMBL" id="SEW14730.1"/>
    </source>
</evidence>
<dbReference type="EMBL" id="FOIW01000002">
    <property type="protein sequence ID" value="SEW14730.1"/>
    <property type="molecule type" value="Genomic_DNA"/>
</dbReference>
<reference evidence="4" key="2">
    <citation type="submission" date="2016-10" db="EMBL/GenBank/DDBJ databases">
        <authorList>
            <person name="Varghese N."/>
            <person name="Submissions S."/>
        </authorList>
    </citation>
    <scope>NUCLEOTIDE SEQUENCE [LARGE SCALE GENOMIC DNA]</scope>
    <source>
        <strain evidence="4">OGL-20</strain>
    </source>
</reference>
<evidence type="ECO:0000313" key="4">
    <source>
        <dbReference type="Proteomes" id="UP000182125"/>
    </source>
</evidence>
<dbReference type="EMBL" id="LIXN01000014">
    <property type="protein sequence ID" value="KQH81972.1"/>
    <property type="molecule type" value="Genomic_DNA"/>
</dbReference>
<evidence type="ECO:0000313" key="3">
    <source>
        <dbReference type="Proteomes" id="UP000051862"/>
    </source>
</evidence>
<reference evidence="1 3" key="1">
    <citation type="submission" date="2015-08" db="EMBL/GenBank/DDBJ databases">
        <title>Thermococcus thioreducens DSM 14981 genome sequencing.</title>
        <authorList>
            <person name="Hong S.-J."/>
            <person name="Kim M.-C."/>
            <person name="Shin J.-H."/>
        </authorList>
    </citation>
    <scope>NUCLEOTIDE SEQUENCE [LARGE SCALE GENOMIC DNA]</scope>
    <source>
        <strain evidence="1 3">DSM 14981</strain>
    </source>
</reference>
<dbReference type="Proteomes" id="UP000051862">
    <property type="component" value="Unassembled WGS sequence"/>
</dbReference>
<gene>
    <name evidence="1" type="ORF">AMR53_08515</name>
    <name evidence="2" type="ORF">SAMN05216170_1877</name>
</gene>
<proteinExistence type="predicted"/>
<dbReference type="STRING" id="277988.SAMN05216170_1877"/>
<dbReference type="Proteomes" id="UP000182125">
    <property type="component" value="Unassembled WGS sequence"/>
</dbReference>
<name>A0A0Q2XLD9_9EURY</name>